<evidence type="ECO:0000259" key="1">
    <source>
        <dbReference type="Pfam" id="PF00534"/>
    </source>
</evidence>
<keyword evidence="4" id="KW-1185">Reference proteome</keyword>
<dbReference type="PANTHER" id="PTHR45947">
    <property type="entry name" value="SULFOQUINOVOSYL TRANSFERASE SQD2"/>
    <property type="match status" value="1"/>
</dbReference>
<dbReference type="InterPro" id="IPR001296">
    <property type="entry name" value="Glyco_trans_1"/>
</dbReference>
<name>A0A840CY56_9BACT</name>
<dbReference type="EMBL" id="JACIEP010000013">
    <property type="protein sequence ID" value="MBB4037352.1"/>
    <property type="molecule type" value="Genomic_DNA"/>
</dbReference>
<dbReference type="InterPro" id="IPR050194">
    <property type="entry name" value="Glycosyltransferase_grp1"/>
</dbReference>
<evidence type="ECO:0000313" key="3">
    <source>
        <dbReference type="EMBL" id="MBB4037352.1"/>
    </source>
</evidence>
<dbReference type="CDD" id="cd03794">
    <property type="entry name" value="GT4_WbuB-like"/>
    <property type="match status" value="1"/>
</dbReference>
<dbReference type="Proteomes" id="UP000555103">
    <property type="component" value="Unassembled WGS sequence"/>
</dbReference>
<dbReference type="AlphaFoldDB" id="A0A840CY56"/>
<sequence>MRILIYGINYAPELTGIGKYTGEMAVWMAQQGYDVSVITAMPYYPEWEVHTRYKGKLWYKEIVDGVKVYRCPFYVPKKVDSKKRILHEFSFLWSSSFRWFATLFKKQYDLVITICPPFHIGVSSYIYSIFRKTTLVTHIQDLQIDAAKDLDMLSNPKVLGTMFKLERFLLKKSSFVSTLTKGMKDRVLNKGIDENKIVLLSNWVDIDFIKPLSKAQSLRDKFNISENDKVILYSGNMGKKQGLEMLIDVAVQYKDRPDIHFIMVGSGAEKDNLQKQAADNKLTNMKFYPLQPYDQLPSLLATADIHLVLQKKEASDLVMPSKLTGILATGGCAIVTAVHGSSLYQDVENYSMGILCKPESKEELKKAIDKALSIDTSDIRKNARNYAENYLDKDKILSRFLDKVISK</sequence>
<accession>A0A840CY56</accession>
<dbReference type="NCBIfam" id="NF007640">
    <property type="entry name" value="PRK10307.1"/>
    <property type="match status" value="1"/>
</dbReference>
<dbReference type="Pfam" id="PF00534">
    <property type="entry name" value="Glycos_transf_1"/>
    <property type="match status" value="1"/>
</dbReference>
<dbReference type="Gene3D" id="3.40.50.2000">
    <property type="entry name" value="Glycogen Phosphorylase B"/>
    <property type="match status" value="2"/>
</dbReference>
<dbReference type="SUPFAM" id="SSF53756">
    <property type="entry name" value="UDP-Glycosyltransferase/glycogen phosphorylase"/>
    <property type="match status" value="1"/>
</dbReference>
<dbReference type="PANTHER" id="PTHR45947:SF3">
    <property type="entry name" value="SULFOQUINOVOSYL TRANSFERASE SQD2"/>
    <property type="match status" value="1"/>
</dbReference>
<dbReference type="GO" id="GO:0016758">
    <property type="term" value="F:hexosyltransferase activity"/>
    <property type="evidence" value="ECO:0007669"/>
    <property type="project" value="TreeGrafter"/>
</dbReference>
<reference evidence="3 4" key="1">
    <citation type="submission" date="2020-08" db="EMBL/GenBank/DDBJ databases">
        <title>Genomic Encyclopedia of Type Strains, Phase IV (KMG-IV): sequencing the most valuable type-strain genomes for metagenomic binning, comparative biology and taxonomic classification.</title>
        <authorList>
            <person name="Goeker M."/>
        </authorList>
    </citation>
    <scope>NUCLEOTIDE SEQUENCE [LARGE SCALE GENOMIC DNA]</scope>
    <source>
        <strain evidence="3 4">DSM 104969</strain>
    </source>
</reference>
<keyword evidence="3" id="KW-0808">Transferase</keyword>
<gene>
    <name evidence="3" type="ORF">GGR21_003269</name>
</gene>
<feature type="domain" description="Glycosyl transferase family 1" evidence="1">
    <location>
        <begin position="217"/>
        <end position="388"/>
    </location>
</feature>
<feature type="domain" description="Glycosyltransferase subfamily 4-like N-terminal" evidence="2">
    <location>
        <begin position="15"/>
        <end position="203"/>
    </location>
</feature>
<evidence type="ECO:0000313" key="4">
    <source>
        <dbReference type="Proteomes" id="UP000555103"/>
    </source>
</evidence>
<dbReference type="Pfam" id="PF13579">
    <property type="entry name" value="Glyco_trans_4_4"/>
    <property type="match status" value="1"/>
</dbReference>
<organism evidence="3 4">
    <name type="scientific">Dysgonomonas hofstadii</name>
    <dbReference type="NCBI Taxonomy" id="637886"/>
    <lineage>
        <taxon>Bacteria</taxon>
        <taxon>Pseudomonadati</taxon>
        <taxon>Bacteroidota</taxon>
        <taxon>Bacteroidia</taxon>
        <taxon>Bacteroidales</taxon>
        <taxon>Dysgonomonadaceae</taxon>
        <taxon>Dysgonomonas</taxon>
    </lineage>
</organism>
<evidence type="ECO:0000259" key="2">
    <source>
        <dbReference type="Pfam" id="PF13579"/>
    </source>
</evidence>
<proteinExistence type="predicted"/>
<dbReference type="InterPro" id="IPR028098">
    <property type="entry name" value="Glyco_trans_4-like_N"/>
</dbReference>
<comment type="caution">
    <text evidence="3">The sequence shown here is derived from an EMBL/GenBank/DDBJ whole genome shotgun (WGS) entry which is preliminary data.</text>
</comment>
<protein>
    <submittedName>
        <fullName evidence="3">Colanic acid biosynthesis glycosyl transferase WcaI</fullName>
    </submittedName>
</protein>
<dbReference type="RefSeq" id="WP_183308197.1">
    <property type="nucleotide sequence ID" value="NZ_JACIEP010000013.1"/>
</dbReference>